<name>A0A8J2I793_9PLEO</name>
<dbReference type="GeneID" id="67021537"/>
<dbReference type="AlphaFoldDB" id="A0A8J2I793"/>
<evidence type="ECO:0000313" key="2">
    <source>
        <dbReference type="Proteomes" id="UP000676310"/>
    </source>
</evidence>
<dbReference type="OrthoDB" id="3695514at2759"/>
<dbReference type="RefSeq" id="XP_043172896.1">
    <property type="nucleotide sequence ID" value="XM_043316961.1"/>
</dbReference>
<reference evidence="1" key="1">
    <citation type="submission" date="2021-05" db="EMBL/GenBank/DDBJ databases">
        <authorList>
            <person name="Stam R."/>
        </authorList>
    </citation>
    <scope>NUCLEOTIDE SEQUENCE</scope>
    <source>
        <strain evidence="1">CS162</strain>
    </source>
</reference>
<organism evidence="1 2">
    <name type="scientific">Alternaria atra</name>
    <dbReference type="NCBI Taxonomy" id="119953"/>
    <lineage>
        <taxon>Eukaryota</taxon>
        <taxon>Fungi</taxon>
        <taxon>Dikarya</taxon>
        <taxon>Ascomycota</taxon>
        <taxon>Pezizomycotina</taxon>
        <taxon>Dothideomycetes</taxon>
        <taxon>Pleosporomycetidae</taxon>
        <taxon>Pleosporales</taxon>
        <taxon>Pleosporineae</taxon>
        <taxon>Pleosporaceae</taxon>
        <taxon>Alternaria</taxon>
        <taxon>Alternaria sect. Ulocladioides</taxon>
    </lineage>
</organism>
<dbReference type="EMBL" id="CAJRGZ010000023">
    <property type="protein sequence ID" value="CAG5179522.1"/>
    <property type="molecule type" value="Genomic_DNA"/>
</dbReference>
<dbReference type="Proteomes" id="UP000676310">
    <property type="component" value="Unassembled WGS sequence"/>
</dbReference>
<protein>
    <submittedName>
        <fullName evidence="1">Uncharacterized protein</fullName>
    </submittedName>
</protein>
<keyword evidence="2" id="KW-1185">Reference proteome</keyword>
<accession>A0A8J2I793</accession>
<comment type="caution">
    <text evidence="1">The sequence shown here is derived from an EMBL/GenBank/DDBJ whole genome shotgun (WGS) entry which is preliminary data.</text>
</comment>
<proteinExistence type="predicted"/>
<evidence type="ECO:0000313" key="1">
    <source>
        <dbReference type="EMBL" id="CAG5179522.1"/>
    </source>
</evidence>
<gene>
    <name evidence="1" type="ORF">ALTATR162_LOCUS9328</name>
</gene>
<sequence>MCRLSTQSTSTTEIVAAARGKIAFSSMAITSGIHRTLIEKSYPWIPDVCSSALVGFGERILERIEREVTLVLLEAGFDPRIDWNSRVFRPIIATFDIVEELGVCPEDSEYMLLLVTALLLAFELLLLAGRDKAKRTRTFLVRAFEDIFVEPEICRTVGDVLDIELSRLARMNADTKVLKAIQGVRVLLPAIATCTATWDALMLHGLRGKERNRYLQQRMRTSTSLEPEVRISMCSEEAATKFLREVEIFAPLRRLAANPFDVEINVFLKHGCGWDIDFATSIDLEMDRARVNTFTGLSIKLEAGCLVSPVTAPDNKMLVTMPERSASGFTGTISIPPGCSYCVDKVEALRERRSGAKCTLIETADSVLEIGEGDYSIKRVSGGTHLIVENVTR</sequence>